<accession>A0A915I7X2</accession>
<keyword evidence="1" id="KW-0009">Actin-binding</keyword>
<dbReference type="GO" id="GO:0051015">
    <property type="term" value="F:actin filament binding"/>
    <property type="evidence" value="ECO:0007669"/>
    <property type="project" value="TreeGrafter"/>
</dbReference>
<sequence length="397" mass="45148">MDALDNFDHFCIPWFPSNFYAPPYCPSTSFCYALNRNTVMSIFGCIPIPRTSSFLECLDSSKSALSFSKMSINCKVQYLNDLDPFSTCIFYLEPPRGLSFTLSVDKPINDQILLIHKILKPPFKAEDSALQIYRNDYSNQSDYGSYLDSDLSLSEQPDELAVLKDGRKNSLVLRTQLTTRVKIILGKLLNSKGKDLRRVLFSLKQIFQDDKDLVHEFVQNDGLACLRRVNSDVEQTYQNYILRAVGQVMLYVDGMNGVIAHNETVQWLYSLLGSQYRLVVKTALKLLLVFVEYTESNALLLLAAVYLVDRERSFLSATVGDSMELIDNLQKAQFRSGKNPRIFVADNRRQSATALLIHFLSYCTLDLKSLVAVENSLPRIFEQVRPCKLGPKIFSVK</sequence>
<dbReference type="PANTHER" id="PTHR45920">
    <property type="entry name" value="FORMIN HOMOLOGY 2 DOMAIN CONTAINING, ISOFORM I"/>
    <property type="match status" value="1"/>
</dbReference>
<name>A0A915I7X2_ROMCU</name>
<dbReference type="WBParaSite" id="nRc.2.0.1.t09961-RA">
    <property type="protein sequence ID" value="nRc.2.0.1.t09961-RA"/>
    <property type="gene ID" value="nRc.2.0.1.g09961"/>
</dbReference>
<dbReference type="InterPro" id="IPR014768">
    <property type="entry name" value="GBD/FH3_dom"/>
</dbReference>
<evidence type="ECO:0000313" key="4">
    <source>
        <dbReference type="WBParaSite" id="nRc.2.0.1.t09961-RA"/>
    </source>
</evidence>
<dbReference type="SUPFAM" id="SSF48371">
    <property type="entry name" value="ARM repeat"/>
    <property type="match status" value="1"/>
</dbReference>
<dbReference type="Pfam" id="PF18382">
    <property type="entry name" value="Formin_GBD_N"/>
    <property type="match status" value="1"/>
</dbReference>
<dbReference type="GO" id="GO:0005856">
    <property type="term" value="C:cytoskeleton"/>
    <property type="evidence" value="ECO:0007669"/>
    <property type="project" value="TreeGrafter"/>
</dbReference>
<dbReference type="AlphaFoldDB" id="A0A915I7X2"/>
<keyword evidence="3" id="KW-1185">Reference proteome</keyword>
<dbReference type="Pfam" id="PF24959">
    <property type="entry name" value="FH3_FHOD1-3"/>
    <property type="match status" value="1"/>
</dbReference>
<feature type="domain" description="GBD/FH3" evidence="2">
    <location>
        <begin position="117"/>
        <end position="397"/>
    </location>
</feature>
<dbReference type="InterPro" id="IPR041387">
    <property type="entry name" value="FHOD1_GBD_N"/>
</dbReference>
<dbReference type="InterPro" id="IPR011989">
    <property type="entry name" value="ARM-like"/>
</dbReference>
<proteinExistence type="predicted"/>
<dbReference type="GO" id="GO:0030866">
    <property type="term" value="P:cortical actin cytoskeleton organization"/>
    <property type="evidence" value="ECO:0007669"/>
    <property type="project" value="TreeGrafter"/>
</dbReference>
<reference evidence="4" key="1">
    <citation type="submission" date="2022-11" db="UniProtKB">
        <authorList>
            <consortium name="WormBaseParasite"/>
        </authorList>
    </citation>
    <scope>IDENTIFICATION</scope>
</reference>
<dbReference type="InterPro" id="IPR056771">
    <property type="entry name" value="FH3_FHOD1-3-like"/>
</dbReference>
<dbReference type="PANTHER" id="PTHR45920:SF4">
    <property type="entry name" value="FORMIN HOMOLOGY 2 DOMAIN CONTAINING, ISOFORM I"/>
    <property type="match status" value="1"/>
</dbReference>
<evidence type="ECO:0000259" key="2">
    <source>
        <dbReference type="PROSITE" id="PS51232"/>
    </source>
</evidence>
<dbReference type="Gene3D" id="1.25.10.10">
    <property type="entry name" value="Leucine-rich Repeat Variant"/>
    <property type="match status" value="1"/>
</dbReference>
<dbReference type="PROSITE" id="PS51232">
    <property type="entry name" value="GBD_FH3"/>
    <property type="match status" value="1"/>
</dbReference>
<protein>
    <submittedName>
        <fullName evidence="4">GBD/FH3 domain-containing protein</fullName>
    </submittedName>
</protein>
<dbReference type="Proteomes" id="UP000887565">
    <property type="component" value="Unplaced"/>
</dbReference>
<dbReference type="InterPro" id="IPR016024">
    <property type="entry name" value="ARM-type_fold"/>
</dbReference>
<evidence type="ECO:0000256" key="1">
    <source>
        <dbReference type="ARBA" id="ARBA00023203"/>
    </source>
</evidence>
<dbReference type="GO" id="GO:0005737">
    <property type="term" value="C:cytoplasm"/>
    <property type="evidence" value="ECO:0007669"/>
    <property type="project" value="TreeGrafter"/>
</dbReference>
<organism evidence="3 4">
    <name type="scientific">Romanomermis culicivorax</name>
    <name type="common">Nematode worm</name>
    <dbReference type="NCBI Taxonomy" id="13658"/>
    <lineage>
        <taxon>Eukaryota</taxon>
        <taxon>Metazoa</taxon>
        <taxon>Ecdysozoa</taxon>
        <taxon>Nematoda</taxon>
        <taxon>Enoplea</taxon>
        <taxon>Dorylaimia</taxon>
        <taxon>Mermithida</taxon>
        <taxon>Mermithoidea</taxon>
        <taxon>Mermithidae</taxon>
        <taxon>Romanomermis</taxon>
    </lineage>
</organism>
<evidence type="ECO:0000313" key="3">
    <source>
        <dbReference type="Proteomes" id="UP000887565"/>
    </source>
</evidence>